<feature type="region of interest" description="Disordered" evidence="1">
    <location>
        <begin position="1"/>
        <end position="25"/>
    </location>
</feature>
<accession>A0A0F9MWL6</accession>
<dbReference type="EMBL" id="LAZR01004111">
    <property type="protein sequence ID" value="KKN11675.1"/>
    <property type="molecule type" value="Genomic_DNA"/>
</dbReference>
<feature type="compositionally biased region" description="Basic and acidic residues" evidence="1">
    <location>
        <begin position="1"/>
        <end position="14"/>
    </location>
</feature>
<evidence type="ECO:0000256" key="1">
    <source>
        <dbReference type="SAM" id="MobiDB-lite"/>
    </source>
</evidence>
<name>A0A0F9MWL6_9ZZZZ</name>
<protein>
    <submittedName>
        <fullName evidence="2">Uncharacterized protein</fullName>
    </submittedName>
</protein>
<dbReference type="AlphaFoldDB" id="A0A0F9MWL6"/>
<evidence type="ECO:0000313" key="2">
    <source>
        <dbReference type="EMBL" id="KKN11675.1"/>
    </source>
</evidence>
<reference evidence="2" key="1">
    <citation type="journal article" date="2015" name="Nature">
        <title>Complex archaea that bridge the gap between prokaryotes and eukaryotes.</title>
        <authorList>
            <person name="Spang A."/>
            <person name="Saw J.H."/>
            <person name="Jorgensen S.L."/>
            <person name="Zaremba-Niedzwiedzka K."/>
            <person name="Martijn J."/>
            <person name="Lind A.E."/>
            <person name="van Eijk R."/>
            <person name="Schleper C."/>
            <person name="Guy L."/>
            <person name="Ettema T.J."/>
        </authorList>
    </citation>
    <scope>NUCLEOTIDE SEQUENCE</scope>
</reference>
<proteinExistence type="predicted"/>
<organism evidence="2">
    <name type="scientific">marine sediment metagenome</name>
    <dbReference type="NCBI Taxonomy" id="412755"/>
    <lineage>
        <taxon>unclassified sequences</taxon>
        <taxon>metagenomes</taxon>
        <taxon>ecological metagenomes</taxon>
    </lineage>
</organism>
<sequence>MPKTQSQKEKERIKAAKMLARTGSR</sequence>
<comment type="caution">
    <text evidence="2">The sequence shown here is derived from an EMBL/GenBank/DDBJ whole genome shotgun (WGS) entry which is preliminary data.</text>
</comment>
<gene>
    <name evidence="2" type="ORF">LCGC14_1024270</name>
</gene>
<feature type="non-terminal residue" evidence="2">
    <location>
        <position position="25"/>
    </location>
</feature>